<reference evidence="2" key="1">
    <citation type="submission" date="2023-02" db="EMBL/GenBank/DDBJ databases">
        <title>Identification and recombinant expression of a fungal hydrolase from Papiliotrema laurentii that hydrolyzes apple cutin and clears colloidal polyester polyurethane.</title>
        <authorList>
            <consortium name="DOE Joint Genome Institute"/>
            <person name="Roman V.A."/>
            <person name="Bojanowski C."/>
            <person name="Crable B.R."/>
            <person name="Wagner D.N."/>
            <person name="Hung C.S."/>
            <person name="Nadeau L.J."/>
            <person name="Schratz L."/>
            <person name="Haridas S."/>
            <person name="Pangilinan J."/>
            <person name="Lipzen A."/>
            <person name="Na H."/>
            <person name="Yan M."/>
            <person name="Ng V."/>
            <person name="Grigoriev I.V."/>
            <person name="Spatafora J.W."/>
            <person name="Barlow D."/>
            <person name="Biffinger J."/>
            <person name="Kelley-Loughnane N."/>
            <person name="Varaljay V.A."/>
            <person name="Crookes-Goodson W.J."/>
        </authorList>
    </citation>
    <scope>NUCLEOTIDE SEQUENCE</scope>
    <source>
        <strain evidence="2">5307AH</strain>
    </source>
</reference>
<dbReference type="AlphaFoldDB" id="A0AAD9FP84"/>
<dbReference type="PANTHER" id="PTHR39475:SF1">
    <property type="entry name" value="CONIDIATION-SPECIFIC PROTEIN 6"/>
    <property type="match status" value="1"/>
</dbReference>
<proteinExistence type="predicted"/>
<sequence length="125" mass="13728">MSDNQAINASEASGGAIDPRTGTAGHAQTGERYEAGKENSHSRLDSKDERTLANQIADAEHTEKKEKEAEAAKEEARLDPTLAAKSHGNEPSRGAKKDLEIVQDEEEELRRKDEAKQQSKEAHKH</sequence>
<comment type="caution">
    <text evidence="2">The sequence shown here is derived from an EMBL/GenBank/DDBJ whole genome shotgun (WGS) entry which is preliminary data.</text>
</comment>
<dbReference type="PANTHER" id="PTHR39475">
    <property type="entry name" value="CONIDIATION-SPECIFIC PROTEIN 6"/>
    <property type="match status" value="1"/>
</dbReference>
<dbReference type="EMBL" id="JAODAN010000009">
    <property type="protein sequence ID" value="KAK1922303.1"/>
    <property type="molecule type" value="Genomic_DNA"/>
</dbReference>
<feature type="compositionally biased region" description="Polar residues" evidence="1">
    <location>
        <begin position="1"/>
        <end position="11"/>
    </location>
</feature>
<keyword evidence="3" id="KW-1185">Reference proteome</keyword>
<feature type="region of interest" description="Disordered" evidence="1">
    <location>
        <begin position="1"/>
        <end position="125"/>
    </location>
</feature>
<organism evidence="2 3">
    <name type="scientific">Papiliotrema laurentii</name>
    <name type="common">Cryptococcus laurentii</name>
    <dbReference type="NCBI Taxonomy" id="5418"/>
    <lineage>
        <taxon>Eukaryota</taxon>
        <taxon>Fungi</taxon>
        <taxon>Dikarya</taxon>
        <taxon>Basidiomycota</taxon>
        <taxon>Agaricomycotina</taxon>
        <taxon>Tremellomycetes</taxon>
        <taxon>Tremellales</taxon>
        <taxon>Rhynchogastremaceae</taxon>
        <taxon>Papiliotrema</taxon>
    </lineage>
</organism>
<evidence type="ECO:0000313" key="2">
    <source>
        <dbReference type="EMBL" id="KAK1922303.1"/>
    </source>
</evidence>
<dbReference type="Proteomes" id="UP001182556">
    <property type="component" value="Unassembled WGS sequence"/>
</dbReference>
<protein>
    <submittedName>
        <fullName evidence="2">Uncharacterized protein</fullName>
    </submittedName>
</protein>
<evidence type="ECO:0000256" key="1">
    <source>
        <dbReference type="SAM" id="MobiDB-lite"/>
    </source>
</evidence>
<name>A0AAD9FP84_PAPLA</name>
<feature type="compositionally biased region" description="Basic and acidic residues" evidence="1">
    <location>
        <begin position="29"/>
        <end position="51"/>
    </location>
</feature>
<accession>A0AAD9FP84</accession>
<feature type="compositionally biased region" description="Basic and acidic residues" evidence="1">
    <location>
        <begin position="58"/>
        <end position="78"/>
    </location>
</feature>
<feature type="compositionally biased region" description="Basic and acidic residues" evidence="1">
    <location>
        <begin position="87"/>
        <end position="100"/>
    </location>
</feature>
<feature type="compositionally biased region" description="Basic and acidic residues" evidence="1">
    <location>
        <begin position="108"/>
        <end position="125"/>
    </location>
</feature>
<evidence type="ECO:0000313" key="3">
    <source>
        <dbReference type="Proteomes" id="UP001182556"/>
    </source>
</evidence>
<gene>
    <name evidence="2" type="ORF">DB88DRAFT_512727</name>
</gene>